<evidence type="ECO:0000256" key="17">
    <source>
        <dbReference type="SAM" id="MobiDB-lite"/>
    </source>
</evidence>
<keyword evidence="9 16" id="KW-0812">Transmembrane</keyword>
<dbReference type="STRING" id="6182.A0A4Z2D4W1"/>
<evidence type="ECO:0000313" key="20">
    <source>
        <dbReference type="Proteomes" id="UP000311919"/>
    </source>
</evidence>
<keyword evidence="12" id="KW-0443">Lipid metabolism</keyword>
<evidence type="ECO:0000256" key="8">
    <source>
        <dbReference type="ARBA" id="ARBA00022679"/>
    </source>
</evidence>
<dbReference type="Proteomes" id="UP000311919">
    <property type="component" value="Unassembled WGS sequence"/>
</dbReference>
<feature type="transmembrane region" description="Helical" evidence="18">
    <location>
        <begin position="148"/>
        <end position="166"/>
    </location>
</feature>
<dbReference type="InterPro" id="IPR000374">
    <property type="entry name" value="PC_trans"/>
</dbReference>
<keyword evidence="8 16" id="KW-0808">Transferase</keyword>
<organism evidence="19 20">
    <name type="scientific">Schistosoma japonicum</name>
    <name type="common">Blood fluke</name>
    <dbReference type="NCBI Taxonomy" id="6182"/>
    <lineage>
        <taxon>Eukaryota</taxon>
        <taxon>Metazoa</taxon>
        <taxon>Spiralia</taxon>
        <taxon>Lophotrochozoa</taxon>
        <taxon>Platyhelminthes</taxon>
        <taxon>Trematoda</taxon>
        <taxon>Digenea</taxon>
        <taxon>Strigeidida</taxon>
        <taxon>Schistosomatoidea</taxon>
        <taxon>Schistosomatidae</taxon>
        <taxon>Schistosoma</taxon>
    </lineage>
</organism>
<protein>
    <recommendedName>
        <fullName evidence="6 16">Phosphatidate cytidylyltransferase</fullName>
        <ecNumber evidence="6 16">2.7.7.41</ecNumber>
    </recommendedName>
</protein>
<evidence type="ECO:0000256" key="5">
    <source>
        <dbReference type="ARBA" id="ARBA00010185"/>
    </source>
</evidence>
<comment type="pathway">
    <text evidence="3 16">Phospholipid metabolism; CDP-diacylglycerol biosynthesis; CDP-diacylglycerol from sn-glycerol 3-phosphate: step 3/3.</text>
</comment>
<feature type="compositionally biased region" description="Polar residues" evidence="17">
    <location>
        <begin position="20"/>
        <end position="40"/>
    </location>
</feature>
<dbReference type="OrthoDB" id="10260889at2759"/>
<keyword evidence="11 18" id="KW-1133">Transmembrane helix</keyword>
<feature type="transmembrane region" description="Helical" evidence="18">
    <location>
        <begin position="119"/>
        <end position="141"/>
    </location>
</feature>
<evidence type="ECO:0000256" key="18">
    <source>
        <dbReference type="SAM" id="Phobius"/>
    </source>
</evidence>
<evidence type="ECO:0000256" key="15">
    <source>
        <dbReference type="ARBA" id="ARBA00023264"/>
    </source>
</evidence>
<evidence type="ECO:0000256" key="4">
    <source>
        <dbReference type="ARBA" id="ARBA00005189"/>
    </source>
</evidence>
<comment type="catalytic activity">
    <reaction evidence="1 16">
        <text>a 1,2-diacyl-sn-glycero-3-phosphate + CTP + H(+) = a CDP-1,2-diacyl-sn-glycerol + diphosphate</text>
        <dbReference type="Rhea" id="RHEA:16229"/>
        <dbReference type="ChEBI" id="CHEBI:15378"/>
        <dbReference type="ChEBI" id="CHEBI:33019"/>
        <dbReference type="ChEBI" id="CHEBI:37563"/>
        <dbReference type="ChEBI" id="CHEBI:58332"/>
        <dbReference type="ChEBI" id="CHEBI:58608"/>
        <dbReference type="EC" id="2.7.7.41"/>
    </reaction>
</comment>
<dbReference type="EC" id="2.7.7.41" evidence="6 16"/>
<keyword evidence="20" id="KW-1185">Reference proteome</keyword>
<keyword evidence="14" id="KW-0594">Phospholipid biosynthesis</keyword>
<keyword evidence="13 18" id="KW-0472">Membrane</keyword>
<feature type="region of interest" description="Disordered" evidence="17">
    <location>
        <begin position="1"/>
        <end position="58"/>
    </location>
</feature>
<evidence type="ECO:0000256" key="11">
    <source>
        <dbReference type="ARBA" id="ARBA00022989"/>
    </source>
</evidence>
<sequence length="513" mass="58776">MSEEDQSVRQRTAGVMEEPTTASTDASNINPSANTEQELSNCKRPTTDEDDDEPIDPIRPDFEAAEKLHQGTGHVPSIIGFLNKFLPPRWVNWTVRLFTAVLLITGFTLLIYLGPLALVLMVLSIQLACFYEIINIGYLVYRSHDLPWFRALSWYFLFTSNYYLFGESLITRFRLLLAKEDFLQPWITHHQFISFSLYCAGIVAFVLSLVKRHYIKQFTLFGWTHVTLLIFVTSSYFCIENIFNGLIWFLLPVCLVICNDIMAYVFGFFYGKTPLIKLSPKKTWEGFIGGGLFTILFGFLFSYILLKYDYFVCPIEWDDAKGSLTMNCTRNHVFIAHTYSLPRYLILGSSIFCQQNYKFFLPIRQITWYPFMQHCFIISIYTSVVGPFGGFFASGFKRAFKIKDFGDLFPGHGGVVDRFDCQLLIGTFVSFYYNSFVRTHSPVSLLSKIYVLPPNAQILFYRLLTDGLCKRGLLPYELMNAVNEYLPSSGSSTTRPVDSSSSIISSVINHVEV</sequence>
<comment type="pathway">
    <text evidence="4">Lipid metabolism.</text>
</comment>
<feature type="transmembrane region" description="Helical" evidence="18">
    <location>
        <begin position="371"/>
        <end position="393"/>
    </location>
</feature>
<reference evidence="19 20" key="1">
    <citation type="submission" date="2019-03" db="EMBL/GenBank/DDBJ databases">
        <title>An improved genome assembly of the fluke Schistosoma japonicum.</title>
        <authorList>
            <person name="Hu W."/>
            <person name="Luo F."/>
            <person name="Yin M."/>
            <person name="Mo X."/>
            <person name="Sun C."/>
            <person name="Wu Q."/>
            <person name="Zhu B."/>
            <person name="Xiang M."/>
            <person name="Wang J."/>
            <person name="Wang Y."/>
            <person name="Zhang T."/>
            <person name="Xu B."/>
            <person name="Zheng H."/>
            <person name="Feng Z."/>
        </authorList>
    </citation>
    <scope>NUCLEOTIDE SEQUENCE [LARGE SCALE GENOMIC DNA]</scope>
    <source>
        <strain evidence="19">HuSjv2</strain>
        <tissue evidence="19">Worms</tissue>
    </source>
</reference>
<evidence type="ECO:0000256" key="1">
    <source>
        <dbReference type="ARBA" id="ARBA00001698"/>
    </source>
</evidence>
<keyword evidence="15" id="KW-1208">Phospholipid metabolism</keyword>
<feature type="transmembrane region" description="Helical" evidence="18">
    <location>
        <begin position="186"/>
        <end position="208"/>
    </location>
</feature>
<evidence type="ECO:0000313" key="19">
    <source>
        <dbReference type="EMBL" id="TNN11543.1"/>
    </source>
</evidence>
<evidence type="ECO:0000256" key="10">
    <source>
        <dbReference type="ARBA" id="ARBA00022695"/>
    </source>
</evidence>
<evidence type="ECO:0000256" key="13">
    <source>
        <dbReference type="ARBA" id="ARBA00023136"/>
    </source>
</evidence>
<proteinExistence type="inferred from homology"/>
<comment type="subcellular location">
    <subcellularLocation>
        <location evidence="2">Membrane</location>
        <topology evidence="2">Multi-pass membrane protein</topology>
    </subcellularLocation>
</comment>
<dbReference type="EMBL" id="SKCS01000288">
    <property type="protein sequence ID" value="TNN11543.1"/>
    <property type="molecule type" value="Genomic_DNA"/>
</dbReference>
<dbReference type="AlphaFoldDB" id="A0A4Z2D4W1"/>
<evidence type="ECO:0000256" key="3">
    <source>
        <dbReference type="ARBA" id="ARBA00005119"/>
    </source>
</evidence>
<feature type="transmembrane region" description="Helical" evidence="18">
    <location>
        <begin position="245"/>
        <end position="271"/>
    </location>
</feature>
<feature type="transmembrane region" description="Helical" evidence="18">
    <location>
        <begin position="220"/>
        <end position="239"/>
    </location>
</feature>
<dbReference type="Pfam" id="PF01148">
    <property type="entry name" value="CTP_transf_1"/>
    <property type="match status" value="1"/>
</dbReference>
<feature type="transmembrane region" description="Helical" evidence="18">
    <location>
        <begin position="93"/>
        <end position="113"/>
    </location>
</feature>
<evidence type="ECO:0000256" key="12">
    <source>
        <dbReference type="ARBA" id="ARBA00023098"/>
    </source>
</evidence>
<evidence type="ECO:0000256" key="2">
    <source>
        <dbReference type="ARBA" id="ARBA00004141"/>
    </source>
</evidence>
<dbReference type="PROSITE" id="PS01315">
    <property type="entry name" value="CDS"/>
    <property type="match status" value="1"/>
</dbReference>
<keyword evidence="10 16" id="KW-0548">Nucleotidyltransferase</keyword>
<gene>
    <name evidence="19" type="ORF">EWB00_004488</name>
</gene>
<evidence type="ECO:0000256" key="14">
    <source>
        <dbReference type="ARBA" id="ARBA00023209"/>
    </source>
</evidence>
<comment type="caution">
    <text evidence="19">The sequence shown here is derived from an EMBL/GenBank/DDBJ whole genome shotgun (WGS) entry which is preliminary data.</text>
</comment>
<feature type="transmembrane region" description="Helical" evidence="18">
    <location>
        <begin position="283"/>
        <end position="306"/>
    </location>
</feature>
<dbReference type="PANTHER" id="PTHR13773">
    <property type="entry name" value="PHOSPHATIDATE CYTIDYLYLTRANSFERASE"/>
    <property type="match status" value="1"/>
</dbReference>
<dbReference type="InterPro" id="IPR016720">
    <property type="entry name" value="PC_Trfase_euk"/>
</dbReference>
<accession>A0A4Z2D4W1</accession>
<evidence type="ECO:0000256" key="16">
    <source>
        <dbReference type="RuleBase" id="RU003938"/>
    </source>
</evidence>
<dbReference type="GO" id="GO:0016024">
    <property type="term" value="P:CDP-diacylglycerol biosynthetic process"/>
    <property type="evidence" value="ECO:0007669"/>
    <property type="project" value="UniProtKB-UniPathway"/>
</dbReference>
<name>A0A4Z2D4W1_SCHJA</name>
<evidence type="ECO:0000256" key="7">
    <source>
        <dbReference type="ARBA" id="ARBA00022516"/>
    </source>
</evidence>
<keyword evidence="19" id="KW-0675">Receptor</keyword>
<dbReference type="UniPathway" id="UPA00557">
    <property type="reaction ID" value="UER00614"/>
</dbReference>
<dbReference type="GO" id="GO:0004605">
    <property type="term" value="F:phosphatidate cytidylyltransferase activity"/>
    <property type="evidence" value="ECO:0007669"/>
    <property type="project" value="UniProtKB-EC"/>
</dbReference>
<evidence type="ECO:0000256" key="6">
    <source>
        <dbReference type="ARBA" id="ARBA00012487"/>
    </source>
</evidence>
<dbReference type="PANTHER" id="PTHR13773:SF8">
    <property type="entry name" value="PHOSPHATIDATE CYTIDYLYLTRANSFERASE, PHOTORECEPTOR-SPECIFIC"/>
    <property type="match status" value="1"/>
</dbReference>
<comment type="similarity">
    <text evidence="5 16">Belongs to the CDS family.</text>
</comment>
<dbReference type="GO" id="GO:0005789">
    <property type="term" value="C:endoplasmic reticulum membrane"/>
    <property type="evidence" value="ECO:0007669"/>
    <property type="project" value="TreeGrafter"/>
</dbReference>
<evidence type="ECO:0000256" key="9">
    <source>
        <dbReference type="ARBA" id="ARBA00022692"/>
    </source>
</evidence>
<keyword evidence="7" id="KW-0444">Lipid biosynthesis</keyword>